<evidence type="ECO:0000259" key="2">
    <source>
        <dbReference type="Pfam" id="PF08765"/>
    </source>
</evidence>
<dbReference type="Gene3D" id="1.10.10.60">
    <property type="entry name" value="Homeodomain-like"/>
    <property type="match status" value="1"/>
</dbReference>
<dbReference type="RefSeq" id="WP_154511230.1">
    <property type="nucleotide sequence ID" value="NZ_VUMH01000008.1"/>
</dbReference>
<dbReference type="AlphaFoldDB" id="A0A6L5XLQ5"/>
<feature type="domain" description="Mor transcription activator" evidence="2">
    <location>
        <begin position="91"/>
        <end position="169"/>
    </location>
</feature>
<proteinExistence type="predicted"/>
<dbReference type="InterPro" id="IPR014875">
    <property type="entry name" value="Mor_transcription_activator"/>
</dbReference>
<dbReference type="InterPro" id="IPR009057">
    <property type="entry name" value="Homeodomain-like_sf"/>
</dbReference>
<keyword evidence="4" id="KW-1185">Reference proteome</keyword>
<feature type="compositionally biased region" description="Low complexity" evidence="1">
    <location>
        <begin position="1"/>
        <end position="18"/>
    </location>
</feature>
<evidence type="ECO:0000313" key="4">
    <source>
        <dbReference type="Proteomes" id="UP000477488"/>
    </source>
</evidence>
<comment type="caution">
    <text evidence="3">The sequence shown here is derived from an EMBL/GenBank/DDBJ whole genome shotgun (WGS) entry which is preliminary data.</text>
</comment>
<dbReference type="SUPFAM" id="SSF46689">
    <property type="entry name" value="Homeodomain-like"/>
    <property type="match status" value="1"/>
</dbReference>
<organism evidence="3 4">
    <name type="scientific">Desulfovibrio porci</name>
    <dbReference type="NCBI Taxonomy" id="2605782"/>
    <lineage>
        <taxon>Bacteria</taxon>
        <taxon>Pseudomonadati</taxon>
        <taxon>Thermodesulfobacteriota</taxon>
        <taxon>Desulfovibrionia</taxon>
        <taxon>Desulfovibrionales</taxon>
        <taxon>Desulfovibrionaceae</taxon>
        <taxon>Desulfovibrio</taxon>
    </lineage>
</organism>
<dbReference type="EMBL" id="VUMH01000008">
    <property type="protein sequence ID" value="MSS28117.1"/>
    <property type="molecule type" value="Genomic_DNA"/>
</dbReference>
<protein>
    <recommendedName>
        <fullName evidence="2">Mor transcription activator domain-containing protein</fullName>
    </recommendedName>
</protein>
<evidence type="ECO:0000313" key="3">
    <source>
        <dbReference type="EMBL" id="MSS28117.1"/>
    </source>
</evidence>
<name>A0A6L5XLQ5_9BACT</name>
<evidence type="ECO:0000256" key="1">
    <source>
        <dbReference type="SAM" id="MobiDB-lite"/>
    </source>
</evidence>
<reference evidence="3 4" key="1">
    <citation type="submission" date="2019-09" db="EMBL/GenBank/DDBJ databases">
        <title>In-depth cultivation of the pig gut microbiome towards novel bacterial diversity and tailored functional studies.</title>
        <authorList>
            <person name="Wylensek D."/>
            <person name="Hitch T.C.A."/>
            <person name="Clavel T."/>
        </authorList>
    </citation>
    <scope>NUCLEOTIDE SEQUENCE [LARGE SCALE GENOMIC DNA]</scope>
    <source>
        <strain evidence="3 4">PG-178-WT-4</strain>
    </source>
</reference>
<dbReference type="Pfam" id="PF08765">
    <property type="entry name" value="Mor"/>
    <property type="match status" value="1"/>
</dbReference>
<accession>A0A6L5XLQ5</accession>
<feature type="region of interest" description="Disordered" evidence="1">
    <location>
        <begin position="1"/>
        <end position="22"/>
    </location>
</feature>
<sequence length="200" mass="22618">MCASKAASASGRAGCKGRPPLPRGRDSWGHALRLAQEEREWEEILRHLPDNVRQLWDALRDTRLLWRVLQAYGGRNLRVPRLEPDANSPLRRRLGLRCVRKLMAAFGGTFVYVPRCNALREKLRQREIIEAFGKHTAHGLSSTAAVAALALRHDMSDRRIWQILKKEASAPVQARVLRRLSDSTALSEANAGLKNEDNRM</sequence>
<dbReference type="Proteomes" id="UP000477488">
    <property type="component" value="Unassembled WGS sequence"/>
</dbReference>
<gene>
    <name evidence="3" type="ORF">FYJ44_08710</name>
</gene>